<dbReference type="SUPFAM" id="SSF56219">
    <property type="entry name" value="DNase I-like"/>
    <property type="match status" value="1"/>
</dbReference>
<keyword evidence="2" id="KW-1185">Reference proteome</keyword>
<evidence type="ECO:0000313" key="2">
    <source>
        <dbReference type="Proteomes" id="UP000275846"/>
    </source>
</evidence>
<evidence type="ECO:0000313" key="3">
    <source>
        <dbReference type="WBParaSite" id="SSLN_0000723701-mRNA-1"/>
    </source>
</evidence>
<dbReference type="AlphaFoldDB" id="A0A183SS20"/>
<dbReference type="InterPro" id="IPR036691">
    <property type="entry name" value="Endo/exonu/phosph_ase_sf"/>
</dbReference>
<dbReference type="PANTHER" id="PTHR33395">
    <property type="entry name" value="TRANSCRIPTASE, PUTATIVE-RELATED-RELATED"/>
    <property type="match status" value="1"/>
</dbReference>
<dbReference type="EMBL" id="UYSU01033949">
    <property type="protein sequence ID" value="VDL93403.1"/>
    <property type="molecule type" value="Genomic_DNA"/>
</dbReference>
<dbReference type="WBParaSite" id="SSLN_0000723701-mRNA-1">
    <property type="protein sequence ID" value="SSLN_0000723701-mRNA-1"/>
    <property type="gene ID" value="SSLN_0000723701"/>
</dbReference>
<reference evidence="3" key="1">
    <citation type="submission" date="2016-06" db="UniProtKB">
        <authorList>
            <consortium name="WormBaseParasite"/>
        </authorList>
    </citation>
    <scope>IDENTIFICATION</scope>
</reference>
<evidence type="ECO:0000313" key="1">
    <source>
        <dbReference type="EMBL" id="VDL93403.1"/>
    </source>
</evidence>
<dbReference type="STRING" id="70667.A0A183SS20"/>
<organism evidence="3">
    <name type="scientific">Schistocephalus solidus</name>
    <name type="common">Tapeworm</name>
    <dbReference type="NCBI Taxonomy" id="70667"/>
    <lineage>
        <taxon>Eukaryota</taxon>
        <taxon>Metazoa</taxon>
        <taxon>Spiralia</taxon>
        <taxon>Lophotrochozoa</taxon>
        <taxon>Platyhelminthes</taxon>
        <taxon>Cestoda</taxon>
        <taxon>Eucestoda</taxon>
        <taxon>Diphyllobothriidea</taxon>
        <taxon>Diphyllobothriidae</taxon>
        <taxon>Schistocephalus</taxon>
    </lineage>
</organism>
<reference evidence="1 2" key="2">
    <citation type="submission" date="2018-11" db="EMBL/GenBank/DDBJ databases">
        <authorList>
            <consortium name="Pathogen Informatics"/>
        </authorList>
    </citation>
    <scope>NUCLEOTIDE SEQUENCE [LARGE SCALE GENOMIC DNA]</scope>
    <source>
        <strain evidence="1 2">NST_G2</strain>
    </source>
</reference>
<protein>
    <submittedName>
        <fullName evidence="3">Endo/exonuclease/phosphatase domain-containing protein</fullName>
    </submittedName>
</protein>
<gene>
    <name evidence="1" type="ORF">SSLN_LOCUS7018</name>
</gene>
<dbReference type="PANTHER" id="PTHR33395:SF22">
    <property type="entry name" value="REVERSE TRANSCRIPTASE DOMAIN-CONTAINING PROTEIN"/>
    <property type="match status" value="1"/>
</dbReference>
<proteinExistence type="predicted"/>
<name>A0A183SS20_SCHSO</name>
<dbReference type="Proteomes" id="UP000275846">
    <property type="component" value="Unassembled WGS sequence"/>
</dbReference>
<dbReference type="OrthoDB" id="8065733at2759"/>
<sequence length="361" mass="40926">MDTKRNIIRNVKGPRVSSGSYEDIARPMAFVAYKTLNQEMLLHGQLLITVNKYLGTLPRNRKTGRHLETSCDSLQALRVLADQLRTTQRAHGFRLTKWRSNFVETLIDIPEEERVDGEMCLNLKLADTHGTLGLEWTKASDTFSFTVKWPTDTGKPKIIFMYTNAQSMLSKLDELKINVCELSPDIISLTETWLSQHVDDREVTMTAYQLFRKDRKGLQGGGGLKYVKSELTVSDQTDKLASTFEAIWLSIKVQGSSSLDALTVYRPSRRDPVADAFLLDELETIATQSEILIMGDFTAPYIDWSLTCAHSSDLAFDDCLLSRTLKLLLTQHVTFPTRVCEGRQANYLDSSHEIAGQHRRR</sequence>
<accession>A0A183SS20</accession>
<dbReference type="Gene3D" id="3.60.10.10">
    <property type="entry name" value="Endonuclease/exonuclease/phosphatase"/>
    <property type="match status" value="1"/>
</dbReference>